<accession>A0A8H6DUP4</accession>
<evidence type="ECO:0008006" key="4">
    <source>
        <dbReference type="Google" id="ProtNLM"/>
    </source>
</evidence>
<feature type="region of interest" description="Disordered" evidence="1">
    <location>
        <begin position="122"/>
        <end position="156"/>
    </location>
</feature>
<dbReference type="InterPro" id="IPR035979">
    <property type="entry name" value="RBD_domain_sf"/>
</dbReference>
<reference evidence="2" key="1">
    <citation type="submission" date="2019-11" db="EMBL/GenBank/DDBJ databases">
        <title>Bipolaris sorokiniana Genome sequencing.</title>
        <authorList>
            <person name="Wang H."/>
        </authorList>
    </citation>
    <scope>NUCLEOTIDE SEQUENCE</scope>
</reference>
<feature type="region of interest" description="Disordered" evidence="1">
    <location>
        <begin position="183"/>
        <end position="205"/>
    </location>
</feature>
<dbReference type="AlphaFoldDB" id="A0A8H6DUP4"/>
<dbReference type="EMBL" id="WNKQ01000010">
    <property type="protein sequence ID" value="KAF5848598.1"/>
    <property type="molecule type" value="Genomic_DNA"/>
</dbReference>
<comment type="caution">
    <text evidence="2">The sequence shown here is derived from an EMBL/GenBank/DDBJ whole genome shotgun (WGS) entry which is preliminary data.</text>
</comment>
<evidence type="ECO:0000313" key="3">
    <source>
        <dbReference type="Proteomes" id="UP000624244"/>
    </source>
</evidence>
<gene>
    <name evidence="2" type="ORF">GGP41_009718</name>
</gene>
<proteinExistence type="predicted"/>
<protein>
    <recommendedName>
        <fullName evidence="4">RRM domain-containing protein</fullName>
    </recommendedName>
</protein>
<sequence length="287" mass="30730">MADAATHQTADRAQEGGAILTALPPGMRRQHPGVQRNVKEDHIREIFGKYGVIKDVRMPMNPTFSLLMAKQSTLIAASHTYSTRRSTKPSVQSQRCMTHSWTVPESKSLSCSLDVAFLKPLPQPGEAHRQATDSKTTSTADMDAVDGDREEEVHPEHTDHRLWMALHATALHSAVCHLIVDSGDGGEVAEGEEGEEENGEDAHNRIHGPEAARHGGASHALLTAGLHRELLQTEPTAGGIARHEEVALAAALAEPEDGEALVTAPTAATAVGAETADDCAISWALMY</sequence>
<evidence type="ECO:0000256" key="1">
    <source>
        <dbReference type="SAM" id="MobiDB-lite"/>
    </source>
</evidence>
<organism evidence="2 3">
    <name type="scientific">Cochliobolus sativus</name>
    <name type="common">Common root rot and spot blotch fungus</name>
    <name type="synonym">Bipolaris sorokiniana</name>
    <dbReference type="NCBI Taxonomy" id="45130"/>
    <lineage>
        <taxon>Eukaryota</taxon>
        <taxon>Fungi</taxon>
        <taxon>Dikarya</taxon>
        <taxon>Ascomycota</taxon>
        <taxon>Pezizomycotina</taxon>
        <taxon>Dothideomycetes</taxon>
        <taxon>Pleosporomycetidae</taxon>
        <taxon>Pleosporales</taxon>
        <taxon>Pleosporineae</taxon>
        <taxon>Pleosporaceae</taxon>
        <taxon>Bipolaris</taxon>
    </lineage>
</organism>
<feature type="compositionally biased region" description="Acidic residues" evidence="1">
    <location>
        <begin position="187"/>
        <end position="199"/>
    </location>
</feature>
<name>A0A8H6DUP4_COCSA</name>
<dbReference type="SUPFAM" id="SSF54928">
    <property type="entry name" value="RNA-binding domain, RBD"/>
    <property type="match status" value="1"/>
</dbReference>
<evidence type="ECO:0000313" key="2">
    <source>
        <dbReference type="EMBL" id="KAF5848598.1"/>
    </source>
</evidence>
<dbReference type="Proteomes" id="UP000624244">
    <property type="component" value="Unassembled WGS sequence"/>
</dbReference>
<dbReference type="GO" id="GO:0003676">
    <property type="term" value="F:nucleic acid binding"/>
    <property type="evidence" value="ECO:0007669"/>
    <property type="project" value="InterPro"/>
</dbReference>